<comment type="caution">
    <text evidence="2">The sequence shown here is derived from an EMBL/GenBank/DDBJ whole genome shotgun (WGS) entry which is preliminary data.</text>
</comment>
<reference evidence="2" key="1">
    <citation type="journal article" date="2023" name="G3 (Bethesda)">
        <title>A reference genome for the long-term kleptoplast-retaining sea slug Elysia crispata morphotype clarki.</title>
        <authorList>
            <person name="Eastman K.E."/>
            <person name="Pendleton A.L."/>
            <person name="Shaikh M.A."/>
            <person name="Suttiyut T."/>
            <person name="Ogas R."/>
            <person name="Tomko P."/>
            <person name="Gavelis G."/>
            <person name="Widhalm J.R."/>
            <person name="Wisecaver J.H."/>
        </authorList>
    </citation>
    <scope>NUCLEOTIDE SEQUENCE</scope>
    <source>
        <strain evidence="2">ECLA1</strain>
    </source>
</reference>
<gene>
    <name evidence="2" type="ORF">RRG08_037596</name>
</gene>
<evidence type="ECO:0000313" key="3">
    <source>
        <dbReference type="Proteomes" id="UP001283361"/>
    </source>
</evidence>
<accession>A0AAE1CYA5</accession>
<evidence type="ECO:0000256" key="1">
    <source>
        <dbReference type="SAM" id="SignalP"/>
    </source>
</evidence>
<organism evidence="2 3">
    <name type="scientific">Elysia crispata</name>
    <name type="common">lettuce slug</name>
    <dbReference type="NCBI Taxonomy" id="231223"/>
    <lineage>
        <taxon>Eukaryota</taxon>
        <taxon>Metazoa</taxon>
        <taxon>Spiralia</taxon>
        <taxon>Lophotrochozoa</taxon>
        <taxon>Mollusca</taxon>
        <taxon>Gastropoda</taxon>
        <taxon>Heterobranchia</taxon>
        <taxon>Euthyneura</taxon>
        <taxon>Panpulmonata</taxon>
        <taxon>Sacoglossa</taxon>
        <taxon>Placobranchoidea</taxon>
        <taxon>Plakobranchidae</taxon>
        <taxon>Elysia</taxon>
    </lineage>
</organism>
<name>A0AAE1CYA5_9GAST</name>
<feature type="chain" id="PRO_5042129974" evidence="1">
    <location>
        <begin position="20"/>
        <end position="102"/>
    </location>
</feature>
<sequence>MWWTRLVYFWRAYDVLVESAAFPGTCLDCTTRHNGFLGRSISDTGYQISPSGFAAVQSHSQKFLNSSWSFPTNCCQVYSPEFCYPLYLLAMKHKFSDQEKNL</sequence>
<dbReference type="AlphaFoldDB" id="A0AAE1CYA5"/>
<evidence type="ECO:0000313" key="2">
    <source>
        <dbReference type="EMBL" id="KAK3744980.1"/>
    </source>
</evidence>
<dbReference type="Proteomes" id="UP001283361">
    <property type="component" value="Unassembled WGS sequence"/>
</dbReference>
<feature type="signal peptide" evidence="1">
    <location>
        <begin position="1"/>
        <end position="19"/>
    </location>
</feature>
<protein>
    <submittedName>
        <fullName evidence="2">Uncharacterized protein</fullName>
    </submittedName>
</protein>
<keyword evidence="1" id="KW-0732">Signal</keyword>
<proteinExistence type="predicted"/>
<keyword evidence="3" id="KW-1185">Reference proteome</keyword>
<dbReference type="EMBL" id="JAWDGP010006239">
    <property type="protein sequence ID" value="KAK3744980.1"/>
    <property type="molecule type" value="Genomic_DNA"/>
</dbReference>